<keyword evidence="3" id="KW-1185">Reference proteome</keyword>
<evidence type="ECO:0000313" key="2">
    <source>
        <dbReference type="EMBL" id="MCO6406777.1"/>
    </source>
</evidence>
<keyword evidence="1" id="KW-1133">Transmembrane helix</keyword>
<reference evidence="2 3" key="1">
    <citation type="submission" date="2020-01" db="EMBL/GenBank/DDBJ databases">
        <title>Genomes of bacteria type strains.</title>
        <authorList>
            <person name="Chen J."/>
            <person name="Zhu S."/>
            <person name="Yang J."/>
        </authorList>
    </citation>
    <scope>NUCLEOTIDE SEQUENCE [LARGE SCALE GENOMIC DNA]</scope>
    <source>
        <strain evidence="2 3">DSM 16655</strain>
    </source>
</reference>
<sequence length="216" mass="24576">MPSATIEFTVGQYQSAFQLAAALNFGLSIFRQLRQPSQEAAISQANSVLELARRSSDWADSKMRAMEEAAKNKCVEAGGNPDTEFVIYLDQKGYDLATQKMVDTAELENDVLQVSWEIDKKRIDWNRIDETLEWSAMLFFVFSIFCLGYATYFSNINLLGIAANASNDVFLLIAVLNFLPVFASFALAAFARFRLSDTRKKLRCYERRIVRLEFKN</sequence>
<evidence type="ECO:0008006" key="4">
    <source>
        <dbReference type="Google" id="ProtNLM"/>
    </source>
</evidence>
<keyword evidence="1" id="KW-0812">Transmembrane</keyword>
<dbReference type="Proteomes" id="UP001320715">
    <property type="component" value="Unassembled WGS sequence"/>
</dbReference>
<dbReference type="EMBL" id="JAAAML010000001">
    <property type="protein sequence ID" value="MCO6406777.1"/>
    <property type="molecule type" value="Genomic_DNA"/>
</dbReference>
<gene>
    <name evidence="2" type="ORF">GTW23_01205</name>
</gene>
<feature type="transmembrane region" description="Helical" evidence="1">
    <location>
        <begin position="170"/>
        <end position="193"/>
    </location>
</feature>
<protein>
    <recommendedName>
        <fullName evidence="4">SMODS and SLOG-associating 2TM effector domain-containing protein</fullName>
    </recommendedName>
</protein>
<feature type="transmembrane region" description="Helical" evidence="1">
    <location>
        <begin position="131"/>
        <end position="150"/>
    </location>
</feature>
<dbReference type="RefSeq" id="WP_252914323.1">
    <property type="nucleotide sequence ID" value="NZ_JAAAML010000001.1"/>
</dbReference>
<accession>A0ABT1CKS3</accession>
<name>A0ABT1CKS3_9HYPH</name>
<evidence type="ECO:0000256" key="1">
    <source>
        <dbReference type="SAM" id="Phobius"/>
    </source>
</evidence>
<evidence type="ECO:0000313" key="3">
    <source>
        <dbReference type="Proteomes" id="UP001320715"/>
    </source>
</evidence>
<keyword evidence="1" id="KW-0472">Membrane</keyword>
<comment type="caution">
    <text evidence="2">The sequence shown here is derived from an EMBL/GenBank/DDBJ whole genome shotgun (WGS) entry which is preliminary data.</text>
</comment>
<proteinExistence type="predicted"/>
<organism evidence="2 3">
    <name type="scientific">Hoeflea alexandrii</name>
    <dbReference type="NCBI Taxonomy" id="288436"/>
    <lineage>
        <taxon>Bacteria</taxon>
        <taxon>Pseudomonadati</taxon>
        <taxon>Pseudomonadota</taxon>
        <taxon>Alphaproteobacteria</taxon>
        <taxon>Hyphomicrobiales</taxon>
        <taxon>Rhizobiaceae</taxon>
        <taxon>Hoeflea</taxon>
    </lineage>
</organism>